<dbReference type="RefSeq" id="WP_015710753.1">
    <property type="nucleotide sequence ID" value="NC_015577.1"/>
</dbReference>
<dbReference type="STRING" id="545695.TREAZ_1241"/>
<organism evidence="1 2">
    <name type="scientific">Leadbettera azotonutricia (strain ATCC BAA-888 / DSM 13862 / ZAS-9)</name>
    <name type="common">Treponema azotonutricium</name>
    <dbReference type="NCBI Taxonomy" id="545695"/>
    <lineage>
        <taxon>Bacteria</taxon>
        <taxon>Pseudomonadati</taxon>
        <taxon>Spirochaetota</taxon>
        <taxon>Spirochaetia</taxon>
        <taxon>Spirochaetales</taxon>
        <taxon>Breznakiellaceae</taxon>
        <taxon>Leadbettera</taxon>
    </lineage>
</organism>
<keyword evidence="1" id="KW-0449">Lipoprotein</keyword>
<evidence type="ECO:0000313" key="2">
    <source>
        <dbReference type="Proteomes" id="UP000009222"/>
    </source>
</evidence>
<name>F5Y6M9_LEAAZ</name>
<reference evidence="2" key="1">
    <citation type="submission" date="2009-12" db="EMBL/GenBank/DDBJ databases">
        <title>Complete sequence of Treponema azotonutricium strain ZAS-9.</title>
        <authorList>
            <person name="Tetu S.G."/>
            <person name="Matson E."/>
            <person name="Ren Q."/>
            <person name="Seshadri R."/>
            <person name="Elbourne L."/>
            <person name="Hassan K.A."/>
            <person name="Durkin A."/>
            <person name="Radune D."/>
            <person name="Mohamoud Y."/>
            <person name="Shay R."/>
            <person name="Jin S."/>
            <person name="Zhang X."/>
            <person name="Lucey K."/>
            <person name="Ballor N.R."/>
            <person name="Ottesen E."/>
            <person name="Rosenthal R."/>
            <person name="Allen A."/>
            <person name="Leadbetter J.R."/>
            <person name="Paulsen I.T."/>
        </authorList>
    </citation>
    <scope>NUCLEOTIDE SEQUENCE [LARGE SCALE GENOMIC DNA]</scope>
    <source>
        <strain evidence="2">ATCC BAA-888 / DSM 13862 / ZAS-9</strain>
    </source>
</reference>
<dbReference type="EMBL" id="CP001841">
    <property type="protein sequence ID" value="AEF82324.1"/>
    <property type="molecule type" value="Genomic_DNA"/>
</dbReference>
<protein>
    <submittedName>
        <fullName evidence="1">Putative lipoprotein</fullName>
    </submittedName>
</protein>
<dbReference type="AlphaFoldDB" id="F5Y6M9"/>
<proteinExistence type="predicted"/>
<reference evidence="1 2" key="2">
    <citation type="journal article" date="2011" name="ISME J.">
        <title>RNA-seq reveals cooperative metabolic interactions between two termite-gut spirochete species in co-culture.</title>
        <authorList>
            <person name="Rosenthal A.Z."/>
            <person name="Matson E.G."/>
            <person name="Eldar A."/>
            <person name="Leadbetter J.R."/>
        </authorList>
    </citation>
    <scope>NUCLEOTIDE SEQUENCE [LARGE SCALE GENOMIC DNA]</scope>
    <source>
        <strain evidence="2">ATCC BAA-888 / DSM 13862 / ZAS-9</strain>
    </source>
</reference>
<dbReference type="PROSITE" id="PS51257">
    <property type="entry name" value="PROKAR_LIPOPROTEIN"/>
    <property type="match status" value="1"/>
</dbReference>
<dbReference type="Proteomes" id="UP000009222">
    <property type="component" value="Chromosome"/>
</dbReference>
<keyword evidence="2" id="KW-1185">Reference proteome</keyword>
<gene>
    <name evidence="1" type="ordered locus">TREAZ_1241</name>
</gene>
<dbReference type="eggNOG" id="ENOG50325XU">
    <property type="taxonomic scope" value="Bacteria"/>
</dbReference>
<dbReference type="KEGG" id="taz:TREAZ_1241"/>
<dbReference type="HOGENOM" id="CLU_1577798_0_0_12"/>
<sequence>MKRNMVLVIVMLLIILIIGISCGSFPAKFSSSQSWSMPKEEKLSGTIWIASVWADKAGGWISIEKEAAGLLPLIFMDEGYLCLAEQDGADFIAEATVREREYIQGWKTKASISVDVKLWQKTNSRALTAAPAAAGRVTVQGNASLVSSKTLNRMLKKAVKKAIHALEKI</sequence>
<dbReference type="InParanoid" id="F5Y6M9"/>
<evidence type="ECO:0000313" key="1">
    <source>
        <dbReference type="EMBL" id="AEF82324.1"/>
    </source>
</evidence>
<accession>F5Y6M9</accession>